<evidence type="ECO:0000259" key="2">
    <source>
        <dbReference type="Pfam" id="PF01423"/>
    </source>
</evidence>
<evidence type="ECO:0000313" key="4">
    <source>
        <dbReference type="Proteomes" id="UP001141327"/>
    </source>
</evidence>
<feature type="compositionally biased region" description="Low complexity" evidence="1">
    <location>
        <begin position="38"/>
        <end position="53"/>
    </location>
</feature>
<dbReference type="Pfam" id="PF01423">
    <property type="entry name" value="LSM"/>
    <property type="match status" value="1"/>
</dbReference>
<keyword evidence="4" id="KW-1185">Reference proteome</keyword>
<feature type="compositionally biased region" description="Pro residues" evidence="1">
    <location>
        <begin position="56"/>
        <end position="69"/>
    </location>
</feature>
<evidence type="ECO:0000313" key="3">
    <source>
        <dbReference type="EMBL" id="KAJ4462518.1"/>
    </source>
</evidence>
<evidence type="ECO:0000256" key="1">
    <source>
        <dbReference type="SAM" id="MobiDB-lite"/>
    </source>
</evidence>
<dbReference type="InterPro" id="IPR010920">
    <property type="entry name" value="LSM_dom_sf"/>
</dbReference>
<feature type="compositionally biased region" description="Basic and acidic residues" evidence="1">
    <location>
        <begin position="1"/>
        <end position="11"/>
    </location>
</feature>
<organism evidence="3 4">
    <name type="scientific">Paratrimastix pyriformis</name>
    <dbReference type="NCBI Taxonomy" id="342808"/>
    <lineage>
        <taxon>Eukaryota</taxon>
        <taxon>Metamonada</taxon>
        <taxon>Preaxostyla</taxon>
        <taxon>Paratrimastigidae</taxon>
        <taxon>Paratrimastix</taxon>
    </lineage>
</organism>
<feature type="domain" description="Sm" evidence="2">
    <location>
        <begin position="101"/>
        <end position="178"/>
    </location>
</feature>
<gene>
    <name evidence="3" type="ORF">PAPYR_490</name>
</gene>
<dbReference type="SUPFAM" id="SSF50182">
    <property type="entry name" value="Sm-like ribonucleoproteins"/>
    <property type="match status" value="1"/>
</dbReference>
<name>A0ABQ8UUJ1_9EUKA</name>
<dbReference type="EMBL" id="JAPMOS010000002">
    <property type="protein sequence ID" value="KAJ4462518.1"/>
    <property type="molecule type" value="Genomic_DNA"/>
</dbReference>
<reference evidence="3" key="1">
    <citation type="journal article" date="2022" name="bioRxiv">
        <title>Genomics of Preaxostyla Flagellates Illuminates Evolutionary Transitions and the Path Towards Mitochondrial Loss.</title>
        <authorList>
            <person name="Novak L.V.F."/>
            <person name="Treitli S.C."/>
            <person name="Pyrih J."/>
            <person name="Halakuc P."/>
            <person name="Pipaliya S.V."/>
            <person name="Vacek V."/>
            <person name="Brzon O."/>
            <person name="Soukal P."/>
            <person name="Eme L."/>
            <person name="Dacks J.B."/>
            <person name="Karnkowska A."/>
            <person name="Elias M."/>
            <person name="Hampl V."/>
        </authorList>
    </citation>
    <scope>NUCLEOTIDE SEQUENCE</scope>
    <source>
        <strain evidence="3">RCP-MX</strain>
    </source>
</reference>
<proteinExistence type="predicted"/>
<dbReference type="PANTHER" id="PTHR21415">
    <property type="entry name" value="U7 SNRNA-ASSOCIATED SM-LIKE PROTEIN LSM11"/>
    <property type="match status" value="1"/>
</dbReference>
<accession>A0ABQ8UUJ1</accession>
<dbReference type="PANTHER" id="PTHR21415:SF1">
    <property type="entry name" value="U7 SNRNA-ASSOCIATED SM-LIKE PROTEIN LSM11"/>
    <property type="match status" value="1"/>
</dbReference>
<protein>
    <recommendedName>
        <fullName evidence="2">Sm domain-containing protein</fullName>
    </recommendedName>
</protein>
<dbReference type="InterPro" id="IPR001163">
    <property type="entry name" value="Sm_dom_euk/arc"/>
</dbReference>
<dbReference type="InterPro" id="IPR039267">
    <property type="entry name" value="Lsm11"/>
</dbReference>
<feature type="region of interest" description="Disordered" evidence="1">
    <location>
        <begin position="1"/>
        <end position="72"/>
    </location>
</feature>
<dbReference type="Proteomes" id="UP001141327">
    <property type="component" value="Unassembled WGS sequence"/>
</dbReference>
<dbReference type="Gene3D" id="2.30.30.100">
    <property type="match status" value="1"/>
</dbReference>
<sequence>MLAKLDQEEQARPPSNARPVPSKPLTQPDKRRPYEPSAPRSQTPPQTRPQSARDQSPPPLPVPTPPPQPSWDFMDALLAKDSLQRGPFSLLAKWFRSRARVKICLRGPTNYRGFLVGTIEMFDKHWNLVLTRVAEVTWPYAPVRPTITPEGRTHRPRCVTVRRMPQIMVRGEQVICITEFMPQGRHLPNWVGPDEVPLRAFQLT</sequence>
<comment type="caution">
    <text evidence="3">The sequence shown here is derived from an EMBL/GenBank/DDBJ whole genome shotgun (WGS) entry which is preliminary data.</text>
</comment>